<dbReference type="HOGENOM" id="CLU_1019978_0_0_1"/>
<keyword evidence="4" id="KW-1185">Reference proteome</keyword>
<dbReference type="InterPro" id="IPR035899">
    <property type="entry name" value="DBL_dom_sf"/>
</dbReference>
<dbReference type="SUPFAM" id="SSF50729">
    <property type="entry name" value="PH domain-like"/>
    <property type="match status" value="1"/>
</dbReference>
<name>A0A075AQX6_ROZAC</name>
<dbReference type="InterPro" id="IPR000219">
    <property type="entry name" value="DH_dom"/>
</dbReference>
<dbReference type="Proteomes" id="UP000281549">
    <property type="component" value="Unassembled WGS sequence"/>
</dbReference>
<dbReference type="InterPro" id="IPR055251">
    <property type="entry name" value="SOS1_NGEF_PH"/>
</dbReference>
<dbReference type="InterPro" id="IPR011993">
    <property type="entry name" value="PH-like_dom_sf"/>
</dbReference>
<dbReference type="PANTHER" id="PTHR45834:SF3">
    <property type="entry name" value="RHO GUANINE NUCLEOTIDE EXCHANGE FACTOR 3, ISOFORM L"/>
    <property type="match status" value="1"/>
</dbReference>
<gene>
    <name evidence="2" type="ORF">O9G_005870</name>
    <name evidence="3" type="ORF">ROZALSC1DRAFT_26533</name>
</gene>
<dbReference type="InterPro" id="IPR053086">
    <property type="entry name" value="RhoGEF_domain"/>
</dbReference>
<dbReference type="Pfam" id="PF00621">
    <property type="entry name" value="RhoGEF"/>
    <property type="match status" value="1"/>
</dbReference>
<dbReference type="Proteomes" id="UP000030755">
    <property type="component" value="Unassembled WGS sequence"/>
</dbReference>
<dbReference type="EMBL" id="KE561303">
    <property type="protein sequence ID" value="EPZ31085.1"/>
    <property type="molecule type" value="Genomic_DNA"/>
</dbReference>
<dbReference type="OrthoDB" id="2154655at2759"/>
<dbReference type="PANTHER" id="PTHR45834">
    <property type="entry name" value="RHO GUANINE NUCLEOTIDE EXCHANGE FACTOR 9-RELATED"/>
    <property type="match status" value="1"/>
</dbReference>
<evidence type="ECO:0000313" key="2">
    <source>
        <dbReference type="EMBL" id="EPZ31085.1"/>
    </source>
</evidence>
<protein>
    <submittedName>
        <fullName evidence="3">Dbl homology domain-containing protein</fullName>
    </submittedName>
    <submittedName>
        <fullName evidence="2">RhoGEF domain-containing protein 1</fullName>
    </submittedName>
</protein>
<dbReference type="EMBL" id="ML004911">
    <property type="protein sequence ID" value="RKP22063.1"/>
    <property type="molecule type" value="Genomic_DNA"/>
</dbReference>
<reference evidence="2 4" key="1">
    <citation type="journal article" date="2013" name="Curr. Biol.">
        <title>Shared signatures of parasitism and phylogenomics unite Cryptomycota and microsporidia.</title>
        <authorList>
            <person name="James T.Y."/>
            <person name="Pelin A."/>
            <person name="Bonen L."/>
            <person name="Ahrendt S."/>
            <person name="Sain D."/>
            <person name="Corradi N."/>
            <person name="Stajich J.E."/>
        </authorList>
    </citation>
    <scope>NUCLEOTIDE SEQUENCE [LARGE SCALE GENOMIC DNA]</scope>
    <source>
        <strain evidence="2 4">CSF55</strain>
        <strain evidence="2 4">CSF55</strain>
    </source>
</reference>
<dbReference type="GO" id="GO:0005829">
    <property type="term" value="C:cytosol"/>
    <property type="evidence" value="ECO:0007669"/>
    <property type="project" value="TreeGrafter"/>
</dbReference>
<dbReference type="SUPFAM" id="SSF48065">
    <property type="entry name" value="DBL homology domain (DH-domain)"/>
    <property type="match status" value="1"/>
</dbReference>
<accession>A0A075AQX6</accession>
<evidence type="ECO:0000313" key="4">
    <source>
        <dbReference type="Proteomes" id="UP000030755"/>
    </source>
</evidence>
<reference evidence="5" key="2">
    <citation type="journal article" date="2018" name="Nat. Microbiol.">
        <title>Leveraging single-cell genomics to expand the fungal tree of life.</title>
        <authorList>
            <person name="Ahrendt S.R."/>
            <person name="Quandt C.A."/>
            <person name="Ciobanu D."/>
            <person name="Clum A."/>
            <person name="Salamov A."/>
            <person name="Andreopoulos B."/>
            <person name="Cheng J.F."/>
            <person name="Woyke T."/>
            <person name="Pelin A."/>
            <person name="Henrissat B."/>
            <person name="Reynolds N.K."/>
            <person name="Benny G.L."/>
            <person name="Smith M.E."/>
            <person name="James T.Y."/>
            <person name="Grigoriev I.V."/>
        </authorList>
    </citation>
    <scope>NUCLEOTIDE SEQUENCE [LARGE SCALE GENOMIC DNA]</scope>
    <source>
        <strain evidence="5">CSF55</strain>
    </source>
</reference>
<dbReference type="Pfam" id="PF22697">
    <property type="entry name" value="SOS1_NGEF_PH"/>
    <property type="match status" value="1"/>
</dbReference>
<dbReference type="PROSITE" id="PS50010">
    <property type="entry name" value="DH_2"/>
    <property type="match status" value="1"/>
</dbReference>
<sequence>MVDSLFSNIEQIYSFHVSLLVKMKESGNDLLNVFLPMEDDEWIELYTIYCNNYTNAIKTLEKYCQDPHFKAFFLGCRLLMSQEISLEGYLLVPIQRICRYPLLLAEVLKTFDENDPLYTKAWMAKERVKRLAELVNEAKRREENEKRFLQYKDLFDIEIDFTGNNQLIQLSSAKKISHRKTQTRLLFLFNNILVYTKPLSRKKYSVRGIIPLDQLAAFDVADGTNLYGIELHNAWRLERNDTLYPKTYHVIMSSQKEKSDFLSRLKEAQELLS</sequence>
<evidence type="ECO:0000259" key="1">
    <source>
        <dbReference type="PROSITE" id="PS50010"/>
    </source>
</evidence>
<dbReference type="STRING" id="988480.A0A075AQX6"/>
<evidence type="ECO:0000313" key="5">
    <source>
        <dbReference type="Proteomes" id="UP000281549"/>
    </source>
</evidence>
<feature type="domain" description="DH" evidence="1">
    <location>
        <begin position="1"/>
        <end position="138"/>
    </location>
</feature>
<dbReference type="Gene3D" id="1.20.900.10">
    <property type="entry name" value="Dbl homology (DH) domain"/>
    <property type="match status" value="1"/>
</dbReference>
<proteinExistence type="predicted"/>
<dbReference type="Gene3D" id="2.30.29.30">
    <property type="entry name" value="Pleckstrin-homology domain (PH domain)/Phosphotyrosine-binding domain (PTB)"/>
    <property type="match status" value="1"/>
</dbReference>
<organism evidence="2 4">
    <name type="scientific">Rozella allomycis (strain CSF55)</name>
    <dbReference type="NCBI Taxonomy" id="988480"/>
    <lineage>
        <taxon>Eukaryota</taxon>
        <taxon>Fungi</taxon>
        <taxon>Fungi incertae sedis</taxon>
        <taxon>Cryptomycota</taxon>
        <taxon>Cryptomycota incertae sedis</taxon>
        <taxon>Rozella</taxon>
    </lineage>
</organism>
<reference evidence="3" key="3">
    <citation type="submission" date="2018-08" db="EMBL/GenBank/DDBJ databases">
        <title>Leveraging single-cell genomics to expand the Fungal Tree of Life.</title>
        <authorList>
            <consortium name="DOE Joint Genome Institute"/>
            <person name="Ahrendt S.R."/>
            <person name="Quandt C.A."/>
            <person name="Ciobanu D."/>
            <person name="Clum A."/>
            <person name="Salamov A."/>
            <person name="Andreopoulos B."/>
            <person name="Cheng J.-F."/>
            <person name="Woyke T."/>
            <person name="Pelin A."/>
            <person name="Henrissat B."/>
            <person name="Reynolds N."/>
            <person name="Benny G.L."/>
            <person name="Smith M.E."/>
            <person name="James T.Y."/>
            <person name="Grigoriev I.V."/>
        </authorList>
    </citation>
    <scope>NUCLEOTIDE SEQUENCE</scope>
    <source>
        <strain evidence="3">CSF55</strain>
    </source>
</reference>
<evidence type="ECO:0000313" key="3">
    <source>
        <dbReference type="EMBL" id="RKP22063.1"/>
    </source>
</evidence>
<dbReference type="GO" id="GO:0005085">
    <property type="term" value="F:guanyl-nucleotide exchange factor activity"/>
    <property type="evidence" value="ECO:0007669"/>
    <property type="project" value="InterPro"/>
</dbReference>
<dbReference type="SMART" id="SM00325">
    <property type="entry name" value="RhoGEF"/>
    <property type="match status" value="1"/>
</dbReference>
<dbReference type="AlphaFoldDB" id="A0A075AQX6"/>